<gene>
    <name evidence="4" type="ORF">SAMN05421846_105192</name>
</gene>
<dbReference type="GO" id="GO:0005886">
    <property type="term" value="C:plasma membrane"/>
    <property type="evidence" value="ECO:0007669"/>
    <property type="project" value="UniProtKB-SubCell"/>
</dbReference>
<evidence type="ECO:0000313" key="5">
    <source>
        <dbReference type="Proteomes" id="UP000198869"/>
    </source>
</evidence>
<evidence type="ECO:0000256" key="3">
    <source>
        <dbReference type="SAM" id="Coils"/>
    </source>
</evidence>
<keyword evidence="2" id="KW-0564">Palmitate</keyword>
<dbReference type="EMBL" id="FNDW01000005">
    <property type="protein sequence ID" value="SDI25140.1"/>
    <property type="molecule type" value="Genomic_DNA"/>
</dbReference>
<evidence type="ECO:0000256" key="2">
    <source>
        <dbReference type="RuleBase" id="RU362097"/>
    </source>
</evidence>
<dbReference type="RefSeq" id="WP_089857607.1">
    <property type="nucleotide sequence ID" value="NZ_FNDW01000005.1"/>
</dbReference>
<dbReference type="Proteomes" id="UP000198869">
    <property type="component" value="Unassembled WGS sequence"/>
</dbReference>
<dbReference type="STRING" id="311334.SAMN05421846_105192"/>
<dbReference type="PROSITE" id="PS51257">
    <property type="entry name" value="PROKAR_LIPOPROTEIN"/>
    <property type="match status" value="1"/>
</dbReference>
<name>A0A1G8J397_9FLAO</name>
<dbReference type="PANTHER" id="PTHR30203">
    <property type="entry name" value="OUTER MEMBRANE CATION EFFLUX PROTEIN"/>
    <property type="match status" value="1"/>
</dbReference>
<dbReference type="Gene3D" id="2.20.200.10">
    <property type="entry name" value="Outer membrane efflux proteins (OEP)"/>
    <property type="match status" value="1"/>
</dbReference>
<organism evidence="4 5">
    <name type="scientific">Chryseobacterium taeanense</name>
    <dbReference type="NCBI Taxonomy" id="311334"/>
    <lineage>
        <taxon>Bacteria</taxon>
        <taxon>Pseudomonadati</taxon>
        <taxon>Bacteroidota</taxon>
        <taxon>Flavobacteriia</taxon>
        <taxon>Flavobacteriales</taxon>
        <taxon>Weeksellaceae</taxon>
        <taxon>Chryseobacterium group</taxon>
        <taxon>Chryseobacterium</taxon>
    </lineage>
</organism>
<keyword evidence="2" id="KW-1134">Transmembrane beta strand</keyword>
<dbReference type="InterPro" id="IPR010131">
    <property type="entry name" value="MdtP/NodT-like"/>
</dbReference>
<feature type="coiled-coil region" evidence="3">
    <location>
        <begin position="67"/>
        <end position="97"/>
    </location>
</feature>
<comment type="similarity">
    <text evidence="1 2">Belongs to the outer membrane factor (OMF) (TC 1.B.17) family.</text>
</comment>
<dbReference type="SUPFAM" id="SSF56954">
    <property type="entry name" value="Outer membrane efflux proteins (OEP)"/>
    <property type="match status" value="1"/>
</dbReference>
<dbReference type="NCBIfam" id="TIGR01845">
    <property type="entry name" value="outer_NodT"/>
    <property type="match status" value="1"/>
</dbReference>
<dbReference type="GO" id="GO:0015562">
    <property type="term" value="F:efflux transmembrane transporter activity"/>
    <property type="evidence" value="ECO:0007669"/>
    <property type="project" value="InterPro"/>
</dbReference>
<evidence type="ECO:0000313" key="4">
    <source>
        <dbReference type="EMBL" id="SDI25140.1"/>
    </source>
</evidence>
<accession>A0A1G8J397</accession>
<evidence type="ECO:0000256" key="1">
    <source>
        <dbReference type="ARBA" id="ARBA00007613"/>
    </source>
</evidence>
<feature type="coiled-coil region" evidence="3">
    <location>
        <begin position="432"/>
        <end position="459"/>
    </location>
</feature>
<dbReference type="Pfam" id="PF02321">
    <property type="entry name" value="OEP"/>
    <property type="match status" value="2"/>
</dbReference>
<protein>
    <submittedName>
        <fullName evidence="4">Efflux transporter, outer membrane factor (OMF) lipoprotein, NodT family</fullName>
    </submittedName>
</protein>
<proteinExistence type="inferred from homology"/>
<dbReference type="InterPro" id="IPR003423">
    <property type="entry name" value="OMP_efflux"/>
</dbReference>
<keyword evidence="3" id="KW-0175">Coiled coil</keyword>
<dbReference type="AlphaFoldDB" id="A0A1G8J397"/>
<keyword evidence="2" id="KW-0472">Membrane</keyword>
<dbReference type="OrthoDB" id="9770517at2"/>
<sequence length="471" mass="52127">MKMFNIKQILFAGAVTSVLVSCAIQKDYTRPELNIPENYKQQVQVTGDTIVLPWKTFFKDPKLVALIEKALDKNNEINVALKNIEQLDLAYKQAKNTLMPTLNFNAGANRTWASKNSLNGSLNEQFTGTKYLDDFNANLSLSWEVDIWGKAKMQKESAAAEYFAQKQNRDVVKSRIIVEVAKAYYNLLSLDEQLKIARQNIELSDKTLTMMKLQYTAGQINSLAIQQSEAQKKTAELLVPLAQQNISVQENTLSILCGEYPGSVERAGNFGTLVIDNKISSGIPAQLLSRRPDLKAAELNIVSLNAKTGLAKAAMYPSISLSPSIGVNSNKVNTWFDLPGSITKTLAANLTIPLLNKRRLKTGYETAIIEQEKAVINFKQTLLTAVGEVSDAMAKSQGSSERLSLLEQRTAILEKGINDAMKLYKSGMATYLEVITAQNNKLQNDLEYVNAKIEKLNSDIDLYRALGGGIE</sequence>
<keyword evidence="5" id="KW-1185">Reference proteome</keyword>
<comment type="subcellular location">
    <subcellularLocation>
        <location evidence="2">Cell membrane</location>
        <topology evidence="2">Lipid-anchor</topology>
    </subcellularLocation>
</comment>
<keyword evidence="2" id="KW-0812">Transmembrane</keyword>
<keyword evidence="2 4" id="KW-0449">Lipoprotein</keyword>
<dbReference type="Gene3D" id="1.20.1600.10">
    <property type="entry name" value="Outer membrane efflux proteins (OEP)"/>
    <property type="match status" value="1"/>
</dbReference>
<reference evidence="5" key="1">
    <citation type="submission" date="2016-10" db="EMBL/GenBank/DDBJ databases">
        <authorList>
            <person name="Varghese N."/>
            <person name="Submissions S."/>
        </authorList>
    </citation>
    <scope>NUCLEOTIDE SEQUENCE [LARGE SCALE GENOMIC DNA]</scope>
    <source>
        <strain evidence="5">DSM 17071</strain>
    </source>
</reference>